<keyword evidence="2" id="KW-1185">Reference proteome</keyword>
<reference evidence="1" key="1">
    <citation type="journal article" date="2023" name="Plant J.">
        <title>The genome of the king protea, Protea cynaroides.</title>
        <authorList>
            <person name="Chang J."/>
            <person name="Duong T.A."/>
            <person name="Schoeman C."/>
            <person name="Ma X."/>
            <person name="Roodt D."/>
            <person name="Barker N."/>
            <person name="Li Z."/>
            <person name="Van de Peer Y."/>
            <person name="Mizrachi E."/>
        </authorList>
    </citation>
    <scope>NUCLEOTIDE SEQUENCE</scope>
    <source>
        <tissue evidence="1">Young leaves</tissue>
    </source>
</reference>
<name>A0A9Q0QQQ4_9MAGN</name>
<protein>
    <submittedName>
        <fullName evidence="1">Uncharacterized protein</fullName>
    </submittedName>
</protein>
<proteinExistence type="predicted"/>
<gene>
    <name evidence="1" type="ORF">NE237_015216</name>
</gene>
<organism evidence="1 2">
    <name type="scientific">Protea cynaroides</name>
    <dbReference type="NCBI Taxonomy" id="273540"/>
    <lineage>
        <taxon>Eukaryota</taxon>
        <taxon>Viridiplantae</taxon>
        <taxon>Streptophyta</taxon>
        <taxon>Embryophyta</taxon>
        <taxon>Tracheophyta</taxon>
        <taxon>Spermatophyta</taxon>
        <taxon>Magnoliopsida</taxon>
        <taxon>Proteales</taxon>
        <taxon>Proteaceae</taxon>
        <taxon>Protea</taxon>
    </lineage>
</organism>
<accession>A0A9Q0QQQ4</accession>
<dbReference type="EMBL" id="JAMYWD010000006">
    <property type="protein sequence ID" value="KAJ4968515.1"/>
    <property type="molecule type" value="Genomic_DNA"/>
</dbReference>
<dbReference type="Proteomes" id="UP001141806">
    <property type="component" value="Unassembled WGS sequence"/>
</dbReference>
<dbReference type="AlphaFoldDB" id="A0A9Q0QQQ4"/>
<evidence type="ECO:0000313" key="1">
    <source>
        <dbReference type="EMBL" id="KAJ4968515.1"/>
    </source>
</evidence>
<comment type="caution">
    <text evidence="1">The sequence shown here is derived from an EMBL/GenBank/DDBJ whole genome shotgun (WGS) entry which is preliminary data.</text>
</comment>
<evidence type="ECO:0000313" key="2">
    <source>
        <dbReference type="Proteomes" id="UP001141806"/>
    </source>
</evidence>
<sequence>MPVLVGTFECINACAGRNIIIVMVSVRALTYKRAYAFFCITVSLHVSLSMHYHEHSLRSFVYAVSSSCMHMHSVCWSLSSHPLLDVLQDEQSSSYLTAFADFFICLSSINLFKNVVTPDFSFEKHPY</sequence>